<dbReference type="Proteomes" id="UP000271624">
    <property type="component" value="Unassembled WGS sequence"/>
</dbReference>
<dbReference type="PROSITE" id="PS50011">
    <property type="entry name" value="PROTEIN_KINASE_DOM"/>
    <property type="match status" value="1"/>
</dbReference>
<gene>
    <name evidence="11" type="ORF">DSM106972_073240</name>
</gene>
<dbReference type="Gene3D" id="1.10.510.10">
    <property type="entry name" value="Transferase(Phosphotransferase) domain 1"/>
    <property type="match status" value="1"/>
</dbReference>
<proteinExistence type="predicted"/>
<dbReference type="PROSITE" id="PS00108">
    <property type="entry name" value="PROTEIN_KINASE_ST"/>
    <property type="match status" value="1"/>
</dbReference>
<keyword evidence="2" id="KW-0723">Serine/threonine-protein kinase</keyword>
<reference evidence="11" key="2">
    <citation type="journal article" date="2019" name="Genome Biol. Evol.">
        <title>Day and night: Metabolic profiles and evolutionary relationships of six axenic non-marine cyanobacteria.</title>
        <authorList>
            <person name="Will S.E."/>
            <person name="Henke P."/>
            <person name="Boedeker C."/>
            <person name="Huang S."/>
            <person name="Brinkmann H."/>
            <person name="Rohde M."/>
            <person name="Jarek M."/>
            <person name="Friedl T."/>
            <person name="Seufert S."/>
            <person name="Schumacher M."/>
            <person name="Overmann J."/>
            <person name="Neumann-Schaal M."/>
            <person name="Petersen J."/>
        </authorList>
    </citation>
    <scope>NUCLEOTIDE SEQUENCE [LARGE SCALE GENOMIC DNA]</scope>
    <source>
        <strain evidence="11">PCC 7102</strain>
    </source>
</reference>
<evidence type="ECO:0000259" key="10">
    <source>
        <dbReference type="PROSITE" id="PS50011"/>
    </source>
</evidence>
<comment type="catalytic activity">
    <reaction evidence="7">
        <text>L-threonyl-[protein] + ATP = O-phospho-L-threonyl-[protein] + ADP + H(+)</text>
        <dbReference type="Rhea" id="RHEA:46608"/>
        <dbReference type="Rhea" id="RHEA-COMP:11060"/>
        <dbReference type="Rhea" id="RHEA-COMP:11605"/>
        <dbReference type="ChEBI" id="CHEBI:15378"/>
        <dbReference type="ChEBI" id="CHEBI:30013"/>
        <dbReference type="ChEBI" id="CHEBI:30616"/>
        <dbReference type="ChEBI" id="CHEBI:61977"/>
        <dbReference type="ChEBI" id="CHEBI:456216"/>
        <dbReference type="EC" id="2.7.11.1"/>
    </reaction>
</comment>
<evidence type="ECO:0000256" key="7">
    <source>
        <dbReference type="ARBA" id="ARBA00047899"/>
    </source>
</evidence>
<evidence type="ECO:0000256" key="9">
    <source>
        <dbReference type="PROSITE-ProRule" id="PRU10141"/>
    </source>
</evidence>
<dbReference type="GO" id="GO:0004674">
    <property type="term" value="F:protein serine/threonine kinase activity"/>
    <property type="evidence" value="ECO:0007669"/>
    <property type="project" value="UniProtKB-KW"/>
</dbReference>
<comment type="caution">
    <text evidence="11">The sequence shown here is derived from an EMBL/GenBank/DDBJ whole genome shotgun (WGS) entry which is preliminary data.</text>
</comment>
<dbReference type="CDD" id="cd14014">
    <property type="entry name" value="STKc_PknB_like"/>
    <property type="match status" value="1"/>
</dbReference>
<evidence type="ECO:0000256" key="6">
    <source>
        <dbReference type="ARBA" id="ARBA00022840"/>
    </source>
</evidence>
<dbReference type="GO" id="GO:0005524">
    <property type="term" value="F:ATP binding"/>
    <property type="evidence" value="ECO:0007669"/>
    <property type="project" value="UniProtKB-UniRule"/>
</dbReference>
<dbReference type="InterPro" id="IPR017441">
    <property type="entry name" value="Protein_kinase_ATP_BS"/>
</dbReference>
<dbReference type="OrthoDB" id="428678at2"/>
<dbReference type="PANTHER" id="PTHR24363:SF0">
    <property type="entry name" value="SERINE_THREONINE KINASE LIKE DOMAIN CONTAINING 1"/>
    <property type="match status" value="1"/>
</dbReference>
<keyword evidence="5" id="KW-0418">Kinase</keyword>
<feature type="binding site" evidence="9">
    <location>
        <position position="42"/>
    </location>
    <ligand>
        <name>ATP</name>
        <dbReference type="ChEBI" id="CHEBI:30616"/>
    </ligand>
</feature>
<organism evidence="11 12">
    <name type="scientific">Dulcicalothrix desertica PCC 7102</name>
    <dbReference type="NCBI Taxonomy" id="232991"/>
    <lineage>
        <taxon>Bacteria</taxon>
        <taxon>Bacillati</taxon>
        <taxon>Cyanobacteriota</taxon>
        <taxon>Cyanophyceae</taxon>
        <taxon>Nostocales</taxon>
        <taxon>Calotrichaceae</taxon>
        <taxon>Dulcicalothrix</taxon>
    </lineage>
</organism>
<evidence type="ECO:0000256" key="1">
    <source>
        <dbReference type="ARBA" id="ARBA00012513"/>
    </source>
</evidence>
<evidence type="ECO:0000256" key="3">
    <source>
        <dbReference type="ARBA" id="ARBA00022679"/>
    </source>
</evidence>
<keyword evidence="6 9" id="KW-0067">ATP-binding</keyword>
<dbReference type="EMBL" id="RSCL01000023">
    <property type="protein sequence ID" value="RUT00553.1"/>
    <property type="molecule type" value="Genomic_DNA"/>
</dbReference>
<dbReference type="PANTHER" id="PTHR24363">
    <property type="entry name" value="SERINE/THREONINE PROTEIN KINASE"/>
    <property type="match status" value="1"/>
</dbReference>
<reference evidence="11" key="1">
    <citation type="submission" date="2018-12" db="EMBL/GenBank/DDBJ databases">
        <authorList>
            <person name="Will S."/>
            <person name="Neumann-Schaal M."/>
            <person name="Henke P."/>
        </authorList>
    </citation>
    <scope>NUCLEOTIDE SEQUENCE</scope>
    <source>
        <strain evidence="11">PCC 7102</strain>
    </source>
</reference>
<evidence type="ECO:0000256" key="8">
    <source>
        <dbReference type="ARBA" id="ARBA00048679"/>
    </source>
</evidence>
<dbReference type="Gene3D" id="3.30.200.20">
    <property type="entry name" value="Phosphorylase Kinase, domain 1"/>
    <property type="match status" value="1"/>
</dbReference>
<dbReference type="InterPro" id="IPR000719">
    <property type="entry name" value="Prot_kinase_dom"/>
</dbReference>
<dbReference type="InterPro" id="IPR011009">
    <property type="entry name" value="Kinase-like_dom_sf"/>
</dbReference>
<sequence>MITPTLLNNRYKVLRVLGDGGFGETFLAEDTQMPSGRRCVIKQLKPVANNPQIYQLVQERFQREAAILEELGEGSHQIPALYAYFVENGQFYLVQEYIQGQTLTQLQQQGALSESTVKEILINILPVLDYVHARGMVHRDIKPDNILIRSSDSKPILIDFGAVKETMGTTVTASGNSAQSIVIGTPGFMPMEQSVGRPVFSSDIYSLALTAIYLLTGKLLQELPTNPTTGEIVWRNFAWNVTPSFAAIIDKAIQPFSRDRYSNAREMMRALQTQQVPVAPTIPVQQSLPTVVSQTPQPQPTVFSQDILTGAIFNPERTITKFRSVMLHPDNPSIVCNR</sequence>
<dbReference type="Pfam" id="PF00069">
    <property type="entry name" value="Pkinase"/>
    <property type="match status" value="1"/>
</dbReference>
<evidence type="ECO:0000313" key="12">
    <source>
        <dbReference type="Proteomes" id="UP000271624"/>
    </source>
</evidence>
<comment type="catalytic activity">
    <reaction evidence="8">
        <text>L-seryl-[protein] + ATP = O-phospho-L-seryl-[protein] + ADP + H(+)</text>
        <dbReference type="Rhea" id="RHEA:17989"/>
        <dbReference type="Rhea" id="RHEA-COMP:9863"/>
        <dbReference type="Rhea" id="RHEA-COMP:11604"/>
        <dbReference type="ChEBI" id="CHEBI:15378"/>
        <dbReference type="ChEBI" id="CHEBI:29999"/>
        <dbReference type="ChEBI" id="CHEBI:30616"/>
        <dbReference type="ChEBI" id="CHEBI:83421"/>
        <dbReference type="ChEBI" id="CHEBI:456216"/>
        <dbReference type="EC" id="2.7.11.1"/>
    </reaction>
</comment>
<dbReference type="InterPro" id="IPR008271">
    <property type="entry name" value="Ser/Thr_kinase_AS"/>
</dbReference>
<keyword evidence="3" id="KW-0808">Transferase</keyword>
<dbReference type="PROSITE" id="PS00107">
    <property type="entry name" value="PROTEIN_KINASE_ATP"/>
    <property type="match status" value="1"/>
</dbReference>
<keyword evidence="4 9" id="KW-0547">Nucleotide-binding</keyword>
<evidence type="ECO:0000313" key="11">
    <source>
        <dbReference type="EMBL" id="RUT00553.1"/>
    </source>
</evidence>
<name>A0A433V382_9CYAN</name>
<evidence type="ECO:0000256" key="4">
    <source>
        <dbReference type="ARBA" id="ARBA00022741"/>
    </source>
</evidence>
<dbReference type="AlphaFoldDB" id="A0A433V382"/>
<accession>A0A433V382</accession>
<protein>
    <recommendedName>
        <fullName evidence="1">non-specific serine/threonine protein kinase</fullName>
        <ecNumber evidence="1">2.7.11.1</ecNumber>
    </recommendedName>
</protein>
<feature type="domain" description="Protein kinase" evidence="10">
    <location>
        <begin position="11"/>
        <end position="282"/>
    </location>
</feature>
<keyword evidence="12" id="KW-1185">Reference proteome</keyword>
<evidence type="ECO:0000256" key="5">
    <source>
        <dbReference type="ARBA" id="ARBA00022777"/>
    </source>
</evidence>
<evidence type="ECO:0000256" key="2">
    <source>
        <dbReference type="ARBA" id="ARBA00022527"/>
    </source>
</evidence>
<dbReference type="EC" id="2.7.11.1" evidence="1"/>
<dbReference type="SUPFAM" id="SSF56112">
    <property type="entry name" value="Protein kinase-like (PK-like)"/>
    <property type="match status" value="1"/>
</dbReference>
<dbReference type="SMART" id="SM00220">
    <property type="entry name" value="S_TKc"/>
    <property type="match status" value="1"/>
</dbReference>